<evidence type="ECO:0000313" key="2">
    <source>
        <dbReference type="EMBL" id="WLI21199.1"/>
    </source>
</evidence>
<evidence type="ECO:0008006" key="4">
    <source>
        <dbReference type="Google" id="ProtNLM"/>
    </source>
</evidence>
<dbReference type="Proteomes" id="UP001230768">
    <property type="component" value="Chromosome"/>
</dbReference>
<keyword evidence="3" id="KW-1185">Reference proteome</keyword>
<dbReference type="RefSeq" id="WP_305421151.1">
    <property type="nucleotide sequence ID" value="NZ_CP117430.1"/>
</dbReference>
<keyword evidence="1" id="KW-1133">Transmembrane helix</keyword>
<dbReference type="PROSITE" id="PS51257">
    <property type="entry name" value="PROKAR_LIPOPROTEIN"/>
    <property type="match status" value="1"/>
</dbReference>
<feature type="transmembrane region" description="Helical" evidence="1">
    <location>
        <begin position="82"/>
        <end position="99"/>
    </location>
</feature>
<evidence type="ECO:0000256" key="1">
    <source>
        <dbReference type="SAM" id="Phobius"/>
    </source>
</evidence>
<accession>A0ABY9GZN9</accession>
<keyword evidence="1" id="KW-0472">Membrane</keyword>
<dbReference type="EMBL" id="CP117430">
    <property type="protein sequence ID" value="WLI21199.1"/>
    <property type="molecule type" value="Genomic_DNA"/>
</dbReference>
<name>A0ABY9GZN9_9PSED</name>
<sequence length="131" mass="14397">MYWFRRHRRSLLHLTLVVWVLAVAVMAIQGCLVQPNHNLAAPHHAEQYVVDGHALHTSGCLQNCEDTATAIKPALQTPALNPIQWAALLLLTAAVLMVLNPKEKSSFAALALTRPAPPEGPARLIFVRLND</sequence>
<organism evidence="2 3">
    <name type="scientific">Pseudomonas wuhanensis</name>
    <dbReference type="NCBI Taxonomy" id="2954098"/>
    <lineage>
        <taxon>Bacteria</taxon>
        <taxon>Pseudomonadati</taxon>
        <taxon>Pseudomonadota</taxon>
        <taxon>Gammaproteobacteria</taxon>
        <taxon>Pseudomonadales</taxon>
        <taxon>Pseudomonadaceae</taxon>
        <taxon>Pseudomonas</taxon>
    </lineage>
</organism>
<reference evidence="2 3" key="1">
    <citation type="submission" date="2023-02" db="EMBL/GenBank/DDBJ databases">
        <title>Evolution of Hrp T3SS in non-pathogenic Pseudomonas fluorescens.</title>
        <authorList>
            <person name="Liao K."/>
            <person name="Wei H."/>
            <person name="Gu Y."/>
        </authorList>
    </citation>
    <scope>NUCLEOTIDE SEQUENCE [LARGE SCALE GENOMIC DNA]</scope>
    <source>
        <strain evidence="2 3">FP607</strain>
    </source>
</reference>
<protein>
    <recommendedName>
        <fullName evidence="4">Copper resistance protein</fullName>
    </recommendedName>
</protein>
<gene>
    <name evidence="2" type="ORF">PSH88_14655</name>
</gene>
<proteinExistence type="predicted"/>
<keyword evidence="1" id="KW-0812">Transmembrane</keyword>
<evidence type="ECO:0000313" key="3">
    <source>
        <dbReference type="Proteomes" id="UP001230768"/>
    </source>
</evidence>